<evidence type="ECO:0000313" key="6">
    <source>
        <dbReference type="EMBL" id="MFC0407009.1"/>
    </source>
</evidence>
<keyword evidence="3" id="KW-0238">DNA-binding</keyword>
<evidence type="ECO:0000313" key="7">
    <source>
        <dbReference type="Proteomes" id="UP001589865"/>
    </source>
</evidence>
<dbReference type="PROSITE" id="PS50931">
    <property type="entry name" value="HTH_LYSR"/>
    <property type="match status" value="1"/>
</dbReference>
<organism evidence="6 7">
    <name type="scientific">Roseomonas elaeocarpi</name>
    <dbReference type="NCBI Taxonomy" id="907779"/>
    <lineage>
        <taxon>Bacteria</taxon>
        <taxon>Pseudomonadati</taxon>
        <taxon>Pseudomonadota</taxon>
        <taxon>Alphaproteobacteria</taxon>
        <taxon>Acetobacterales</taxon>
        <taxon>Roseomonadaceae</taxon>
        <taxon>Roseomonas</taxon>
    </lineage>
</organism>
<dbReference type="InterPro" id="IPR036390">
    <property type="entry name" value="WH_DNA-bd_sf"/>
</dbReference>
<evidence type="ECO:0000256" key="3">
    <source>
        <dbReference type="ARBA" id="ARBA00023125"/>
    </source>
</evidence>
<sequence>MDLRQLEIFCAVIAAGSLTLAARQTGRSQSAVTRMVQELEAQLGFALFDRNGPRITPTERALLFHDEVERSLAGLRAIEERAAALAREEGARLDIVAAPALASGLVPAALGRLGTCLPHRISLTSQPAGEVVRALLDRRAHLGFASLPLEHRGLDLHWIGESHCVAVLPAGHPLAAQERVALRDLAGQRLITLADPHRQFRRHIDAALAGAGSRPPSLMVVNASLNAIMAARTGLGVALIDPVTAVGVPVEGVMARPIDVTIPYFWGVATPAAHPPSPAAQAVITAAAEAAAMLPGFIQHPPQALARLMAPEDLAP</sequence>
<protein>
    <submittedName>
        <fullName evidence="6">LysR family transcriptional regulator</fullName>
    </submittedName>
</protein>
<feature type="domain" description="HTH lysR-type" evidence="5">
    <location>
        <begin position="1"/>
        <end position="58"/>
    </location>
</feature>
<dbReference type="Gene3D" id="1.10.10.10">
    <property type="entry name" value="Winged helix-like DNA-binding domain superfamily/Winged helix DNA-binding domain"/>
    <property type="match status" value="1"/>
</dbReference>
<evidence type="ECO:0000256" key="1">
    <source>
        <dbReference type="ARBA" id="ARBA00009437"/>
    </source>
</evidence>
<evidence type="ECO:0000256" key="2">
    <source>
        <dbReference type="ARBA" id="ARBA00023015"/>
    </source>
</evidence>
<proteinExistence type="inferred from homology"/>
<comment type="similarity">
    <text evidence="1">Belongs to the LysR transcriptional regulatory family.</text>
</comment>
<dbReference type="PANTHER" id="PTHR30427:SF1">
    <property type="entry name" value="TRANSCRIPTIONAL ACTIVATOR PROTEIN LYSR"/>
    <property type="match status" value="1"/>
</dbReference>
<comment type="caution">
    <text evidence="6">The sequence shown here is derived from an EMBL/GenBank/DDBJ whole genome shotgun (WGS) entry which is preliminary data.</text>
</comment>
<dbReference type="InterPro" id="IPR000847">
    <property type="entry name" value="LysR_HTH_N"/>
</dbReference>
<dbReference type="InterPro" id="IPR036388">
    <property type="entry name" value="WH-like_DNA-bd_sf"/>
</dbReference>
<dbReference type="EMBL" id="JBHLUN010000002">
    <property type="protein sequence ID" value="MFC0407009.1"/>
    <property type="molecule type" value="Genomic_DNA"/>
</dbReference>
<dbReference type="Pfam" id="PF03466">
    <property type="entry name" value="LysR_substrate"/>
    <property type="match status" value="1"/>
</dbReference>
<evidence type="ECO:0000256" key="4">
    <source>
        <dbReference type="ARBA" id="ARBA00023163"/>
    </source>
</evidence>
<dbReference type="Gene3D" id="3.40.190.290">
    <property type="match status" value="1"/>
</dbReference>
<accession>A0ABV6JN02</accession>
<keyword evidence="2" id="KW-0805">Transcription regulation</keyword>
<name>A0ABV6JN02_9PROT</name>
<dbReference type="PANTHER" id="PTHR30427">
    <property type="entry name" value="TRANSCRIPTIONAL ACTIVATOR PROTEIN LYSR"/>
    <property type="match status" value="1"/>
</dbReference>
<dbReference type="SUPFAM" id="SSF46785">
    <property type="entry name" value="Winged helix' DNA-binding domain"/>
    <property type="match status" value="1"/>
</dbReference>
<keyword evidence="7" id="KW-1185">Reference proteome</keyword>
<dbReference type="RefSeq" id="WP_377042700.1">
    <property type="nucleotide sequence ID" value="NZ_JBHLUN010000002.1"/>
</dbReference>
<reference evidence="6 7" key="1">
    <citation type="submission" date="2024-09" db="EMBL/GenBank/DDBJ databases">
        <authorList>
            <person name="Sun Q."/>
            <person name="Mori K."/>
        </authorList>
    </citation>
    <scope>NUCLEOTIDE SEQUENCE [LARGE SCALE GENOMIC DNA]</scope>
    <source>
        <strain evidence="6 7">TBRC 5777</strain>
    </source>
</reference>
<dbReference type="Pfam" id="PF00126">
    <property type="entry name" value="HTH_1"/>
    <property type="match status" value="1"/>
</dbReference>
<dbReference type="Proteomes" id="UP001589865">
    <property type="component" value="Unassembled WGS sequence"/>
</dbReference>
<dbReference type="InterPro" id="IPR005119">
    <property type="entry name" value="LysR_subst-bd"/>
</dbReference>
<dbReference type="PRINTS" id="PR00039">
    <property type="entry name" value="HTHLYSR"/>
</dbReference>
<evidence type="ECO:0000259" key="5">
    <source>
        <dbReference type="PROSITE" id="PS50931"/>
    </source>
</evidence>
<dbReference type="SUPFAM" id="SSF53850">
    <property type="entry name" value="Periplasmic binding protein-like II"/>
    <property type="match status" value="1"/>
</dbReference>
<keyword evidence="4" id="KW-0804">Transcription</keyword>
<gene>
    <name evidence="6" type="ORF">ACFFGY_02030</name>
</gene>